<comment type="cofactor">
    <cofactor evidence="1">
        <name>Zn(2+)</name>
        <dbReference type="ChEBI" id="CHEBI:29105"/>
    </cofactor>
</comment>
<dbReference type="SMART" id="SM00849">
    <property type="entry name" value="Lactamase_B"/>
    <property type="match status" value="1"/>
</dbReference>
<protein>
    <submittedName>
        <fullName evidence="6">Putative metallo-hydrolase</fullName>
        <ecNumber evidence="6">3.-.-.-</ecNumber>
    </submittedName>
</protein>
<dbReference type="PANTHER" id="PTHR46233:SF3">
    <property type="entry name" value="HYDROXYACYLGLUTATHIONE HYDROLASE GLOC"/>
    <property type="match status" value="1"/>
</dbReference>
<dbReference type="GO" id="GO:0046872">
    <property type="term" value="F:metal ion binding"/>
    <property type="evidence" value="ECO:0007669"/>
    <property type="project" value="UniProtKB-KW"/>
</dbReference>
<dbReference type="AlphaFoldDB" id="A0A6N2TPT0"/>
<evidence type="ECO:0000256" key="1">
    <source>
        <dbReference type="ARBA" id="ARBA00001947"/>
    </source>
</evidence>
<keyword evidence="4" id="KW-0862">Zinc</keyword>
<dbReference type="CDD" id="cd06262">
    <property type="entry name" value="metallo-hydrolase-like_MBL-fold"/>
    <property type="match status" value="1"/>
</dbReference>
<evidence type="ECO:0000313" key="6">
    <source>
        <dbReference type="EMBL" id="VYT06959.1"/>
    </source>
</evidence>
<dbReference type="InterPro" id="IPR051453">
    <property type="entry name" value="MBL_Glyoxalase_II"/>
</dbReference>
<dbReference type="Gene3D" id="3.60.15.10">
    <property type="entry name" value="Ribonuclease Z/Hydroxyacylglutathione hydrolase-like"/>
    <property type="match status" value="1"/>
</dbReference>
<name>A0A6N2TPT0_9ACTO</name>
<dbReference type="EC" id="3.-.-.-" evidence="6"/>
<reference evidence="6" key="1">
    <citation type="submission" date="2019-11" db="EMBL/GenBank/DDBJ databases">
        <authorList>
            <person name="Feng L."/>
        </authorList>
    </citation>
    <scope>NUCLEOTIDE SEQUENCE</scope>
    <source>
        <strain evidence="6">AodontolyticusLFYP35</strain>
    </source>
</reference>
<dbReference type="SUPFAM" id="SSF56281">
    <property type="entry name" value="Metallo-hydrolase/oxidoreductase"/>
    <property type="match status" value="1"/>
</dbReference>
<dbReference type="EMBL" id="CACRSM010000002">
    <property type="protein sequence ID" value="VYT06959.1"/>
    <property type="molecule type" value="Genomic_DNA"/>
</dbReference>
<dbReference type="PANTHER" id="PTHR46233">
    <property type="entry name" value="HYDROXYACYLGLUTATHIONE HYDROLASE GLOC"/>
    <property type="match status" value="1"/>
</dbReference>
<proteinExistence type="predicted"/>
<gene>
    <name evidence="6" type="ORF">AOLFYP35_01443</name>
</gene>
<dbReference type="InterPro" id="IPR001279">
    <property type="entry name" value="Metallo-B-lactamas"/>
</dbReference>
<organism evidence="6">
    <name type="scientific">Schaalia odontolytica</name>
    <dbReference type="NCBI Taxonomy" id="1660"/>
    <lineage>
        <taxon>Bacteria</taxon>
        <taxon>Bacillati</taxon>
        <taxon>Actinomycetota</taxon>
        <taxon>Actinomycetes</taxon>
        <taxon>Actinomycetales</taxon>
        <taxon>Actinomycetaceae</taxon>
        <taxon>Schaalia</taxon>
    </lineage>
</organism>
<feature type="domain" description="Metallo-beta-lactamase" evidence="5">
    <location>
        <begin position="16"/>
        <end position="224"/>
    </location>
</feature>
<evidence type="ECO:0000256" key="3">
    <source>
        <dbReference type="ARBA" id="ARBA00022801"/>
    </source>
</evidence>
<evidence type="ECO:0000256" key="4">
    <source>
        <dbReference type="ARBA" id="ARBA00022833"/>
    </source>
</evidence>
<dbReference type="GO" id="GO:0016787">
    <property type="term" value="F:hydrolase activity"/>
    <property type="evidence" value="ECO:0007669"/>
    <property type="project" value="UniProtKB-KW"/>
</dbReference>
<keyword evidence="2" id="KW-0479">Metal-binding</keyword>
<evidence type="ECO:0000256" key="2">
    <source>
        <dbReference type="ARBA" id="ARBA00022723"/>
    </source>
</evidence>
<evidence type="ECO:0000259" key="5">
    <source>
        <dbReference type="SMART" id="SM00849"/>
    </source>
</evidence>
<dbReference type="Pfam" id="PF00753">
    <property type="entry name" value="Lactamase_B"/>
    <property type="match status" value="1"/>
</dbReference>
<dbReference type="InterPro" id="IPR036866">
    <property type="entry name" value="RibonucZ/Hydroxyglut_hydro"/>
</dbReference>
<keyword evidence="3 6" id="KW-0378">Hydrolase</keyword>
<sequence>MNENIRIHVIPTPFYGANCCVITPQSQGDGQVGALVVDPSFGVREEIRQALEEDRAYVAAVLVTHGHADHVWDCAEVASWAPEGPAPVWIPGPDAYRLDDPASYVSLPLPEEVSEGWRKPSVIKECPVDSFEYVPGLVLRMVPAPGHTEGSALFLGASVLTVYWNGVRALDTGVVVPWALSGDVIFAGSVGRTDMPGGDETQMRHTLRTLANVIDPQTILFPGHSVATTMGDELANNAYLRRAKSIG</sequence>
<accession>A0A6N2TPT0</accession>